<feature type="region of interest" description="Disordered" evidence="1">
    <location>
        <begin position="1"/>
        <end position="21"/>
    </location>
</feature>
<organism evidence="2">
    <name type="scientific">Oryza glumipatula</name>
    <dbReference type="NCBI Taxonomy" id="40148"/>
    <lineage>
        <taxon>Eukaryota</taxon>
        <taxon>Viridiplantae</taxon>
        <taxon>Streptophyta</taxon>
        <taxon>Embryophyta</taxon>
        <taxon>Tracheophyta</taxon>
        <taxon>Spermatophyta</taxon>
        <taxon>Magnoliopsida</taxon>
        <taxon>Liliopsida</taxon>
        <taxon>Poales</taxon>
        <taxon>Poaceae</taxon>
        <taxon>BOP clade</taxon>
        <taxon>Oryzoideae</taxon>
        <taxon>Oryzeae</taxon>
        <taxon>Oryzinae</taxon>
        <taxon>Oryza</taxon>
    </lineage>
</organism>
<sequence>MVVKPPTWGKKPRPNFGRRRPCPISGVYLKGAPPNPPGSGKYWPFTRYPNVPIDPFPEPLVFSQPAPTNNPKVDDAMKSLIGNYCRIAHVRYFIYMKSAKIPKSMVNRQKEMDSLWAQHKDLRDAAAKNRETLGELGAIVVQEPAWFSYRTFGVNLGLGDTQEKCSEADVLVAENALSETKTGPLSSELEEF</sequence>
<dbReference type="EnsemblPlants" id="OGLUM01G23450.1">
    <property type="protein sequence ID" value="OGLUM01G23450.1"/>
    <property type="gene ID" value="OGLUM01G23450"/>
</dbReference>
<proteinExistence type="predicted"/>
<protein>
    <submittedName>
        <fullName evidence="2">Uncharacterized protein</fullName>
    </submittedName>
</protein>
<dbReference type="AlphaFoldDB" id="A0A0D9YAM6"/>
<accession>A0A0D9YAM6</accession>
<reference evidence="2" key="1">
    <citation type="submission" date="2013-08" db="EMBL/GenBank/DDBJ databases">
        <title>Oryza genome evolution.</title>
        <authorList>
            <person name="Wing R.A."/>
            <person name="Panaud O."/>
            <person name="Oliveira A.C."/>
        </authorList>
    </citation>
    <scope>NUCLEOTIDE SEQUENCE</scope>
</reference>
<evidence type="ECO:0000313" key="3">
    <source>
        <dbReference type="Proteomes" id="UP000026961"/>
    </source>
</evidence>
<evidence type="ECO:0000256" key="1">
    <source>
        <dbReference type="SAM" id="MobiDB-lite"/>
    </source>
</evidence>
<feature type="compositionally biased region" description="Basic residues" evidence="1">
    <location>
        <begin position="10"/>
        <end position="21"/>
    </location>
</feature>
<reference evidence="2" key="2">
    <citation type="submission" date="2015-04" db="UniProtKB">
        <authorList>
            <consortium name="EnsemblPlants"/>
        </authorList>
    </citation>
    <scope>IDENTIFICATION</scope>
</reference>
<dbReference type="Proteomes" id="UP000026961">
    <property type="component" value="Chromosome 1"/>
</dbReference>
<dbReference type="Gramene" id="OGLUM01G23450.1">
    <property type="protein sequence ID" value="OGLUM01G23450.1"/>
    <property type="gene ID" value="OGLUM01G23450"/>
</dbReference>
<evidence type="ECO:0000313" key="2">
    <source>
        <dbReference type="EnsemblPlants" id="OGLUM01G23450.1"/>
    </source>
</evidence>
<dbReference type="HOGENOM" id="CLU_1417160_0_0_1"/>
<reference evidence="2" key="3">
    <citation type="submission" date="2018-05" db="EMBL/GenBank/DDBJ databases">
        <title>OgluRS3 (Oryza glumaepatula Reference Sequence Version 3).</title>
        <authorList>
            <person name="Zhang J."/>
            <person name="Kudrna D."/>
            <person name="Lee S."/>
            <person name="Talag J."/>
            <person name="Welchert J."/>
            <person name="Wing R.A."/>
        </authorList>
    </citation>
    <scope>NUCLEOTIDE SEQUENCE [LARGE SCALE GENOMIC DNA]</scope>
</reference>
<name>A0A0D9YAM6_9ORYZ</name>
<keyword evidence="3" id="KW-1185">Reference proteome</keyword>